<organism evidence="7 8">
    <name type="scientific">Tupaia chinensis</name>
    <name type="common">Chinese tree shrew</name>
    <name type="synonym">Tupaia belangeri chinensis</name>
    <dbReference type="NCBI Taxonomy" id="246437"/>
    <lineage>
        <taxon>Eukaryota</taxon>
        <taxon>Metazoa</taxon>
        <taxon>Chordata</taxon>
        <taxon>Craniata</taxon>
        <taxon>Vertebrata</taxon>
        <taxon>Euteleostomi</taxon>
        <taxon>Mammalia</taxon>
        <taxon>Eutheria</taxon>
        <taxon>Euarchontoglires</taxon>
        <taxon>Scandentia</taxon>
        <taxon>Tupaiidae</taxon>
        <taxon>Tupaia</taxon>
    </lineage>
</organism>
<dbReference type="AlphaFoldDB" id="L9L808"/>
<feature type="domain" description="Beta/gamma crystallin 'Greek key'" evidence="6">
    <location>
        <begin position="198"/>
        <end position="238"/>
    </location>
</feature>
<feature type="domain" description="Beta/gamma crystallin 'Greek key'" evidence="6">
    <location>
        <begin position="164"/>
        <end position="204"/>
    </location>
</feature>
<dbReference type="InParanoid" id="L9L808"/>
<dbReference type="InterPro" id="IPR050252">
    <property type="entry name" value="Beta/Gamma-Crystallin"/>
</dbReference>
<accession>L9L808</accession>
<dbReference type="SMART" id="SM00247">
    <property type="entry name" value="XTALbg"/>
    <property type="match status" value="3"/>
</dbReference>
<evidence type="ECO:0000259" key="6">
    <source>
        <dbReference type="PROSITE" id="PS50915"/>
    </source>
</evidence>
<dbReference type="GO" id="GO:0002088">
    <property type="term" value="P:lens development in camera-type eye"/>
    <property type="evidence" value="ECO:0007669"/>
    <property type="project" value="TreeGrafter"/>
</dbReference>
<dbReference type="GO" id="GO:0007601">
    <property type="term" value="P:visual perception"/>
    <property type="evidence" value="ECO:0007669"/>
    <property type="project" value="TreeGrafter"/>
</dbReference>
<feature type="domain" description="Beta/gamma crystallin 'Greek key'" evidence="6">
    <location>
        <begin position="66"/>
        <end position="104"/>
    </location>
</feature>
<keyword evidence="3" id="KW-0273">Eye lens protein</keyword>
<evidence type="ECO:0000256" key="3">
    <source>
        <dbReference type="ARBA" id="ARBA00022613"/>
    </source>
</evidence>
<dbReference type="STRING" id="246437.L9L808"/>
<protein>
    <submittedName>
        <fullName evidence="7">Gamma-crystallin E</fullName>
    </submittedName>
</protein>
<gene>
    <name evidence="7" type="ORF">TREES_T100000273</name>
</gene>
<feature type="domain" description="Beta/gamma crystallin 'Greek key'" evidence="6">
    <location>
        <begin position="239"/>
        <end position="281"/>
    </location>
</feature>
<evidence type="ECO:0000313" key="8">
    <source>
        <dbReference type="Proteomes" id="UP000011518"/>
    </source>
</evidence>
<dbReference type="PROSITE" id="PS50915">
    <property type="entry name" value="CRYSTALLIN_BETA_GAMMA"/>
    <property type="match status" value="5"/>
</dbReference>
<evidence type="ECO:0000256" key="2">
    <source>
        <dbReference type="ARBA" id="ARBA00009646"/>
    </source>
</evidence>
<feature type="compositionally biased region" description="Basic and acidic residues" evidence="5">
    <location>
        <begin position="10"/>
        <end position="25"/>
    </location>
</feature>
<feature type="domain" description="Beta/gamma crystallin 'Greek key'" evidence="6">
    <location>
        <begin position="105"/>
        <end position="147"/>
    </location>
</feature>
<dbReference type="FunFam" id="2.60.20.10:FF:000001">
    <property type="entry name" value="Crystallin gamma S"/>
    <property type="match status" value="1"/>
</dbReference>
<comment type="function">
    <text evidence="1">Crystallins are the dominant structural components of the vertebrate eye lens.</text>
</comment>
<dbReference type="InterPro" id="IPR011024">
    <property type="entry name" value="G_crystallin-like"/>
</dbReference>
<proteinExistence type="inferred from homology"/>
<dbReference type="GO" id="GO:0005212">
    <property type="term" value="F:structural constituent of eye lens"/>
    <property type="evidence" value="ECO:0007669"/>
    <property type="project" value="UniProtKB-KW"/>
</dbReference>
<dbReference type="InterPro" id="IPR001064">
    <property type="entry name" value="Beta/gamma_crystallin"/>
</dbReference>
<reference evidence="8" key="2">
    <citation type="journal article" date="2013" name="Nat. Commun.">
        <title>Genome of the Chinese tree shrew.</title>
        <authorList>
            <person name="Fan Y."/>
            <person name="Huang Z.Y."/>
            <person name="Cao C.C."/>
            <person name="Chen C.S."/>
            <person name="Chen Y.X."/>
            <person name="Fan D.D."/>
            <person name="He J."/>
            <person name="Hou H.L."/>
            <person name="Hu L."/>
            <person name="Hu X.T."/>
            <person name="Jiang X.T."/>
            <person name="Lai R."/>
            <person name="Lang Y.S."/>
            <person name="Liang B."/>
            <person name="Liao S.G."/>
            <person name="Mu D."/>
            <person name="Ma Y.Y."/>
            <person name="Niu Y.Y."/>
            <person name="Sun X.Q."/>
            <person name="Xia J.Q."/>
            <person name="Xiao J."/>
            <person name="Xiong Z.Q."/>
            <person name="Xu L."/>
            <person name="Yang L."/>
            <person name="Zhang Y."/>
            <person name="Zhao W."/>
            <person name="Zhao X.D."/>
            <person name="Zheng Y.T."/>
            <person name="Zhou J.M."/>
            <person name="Zhu Y.B."/>
            <person name="Zhang G.J."/>
            <person name="Wang J."/>
            <person name="Yao Y.G."/>
        </authorList>
    </citation>
    <scope>NUCLEOTIDE SEQUENCE [LARGE SCALE GENOMIC DNA]</scope>
</reference>
<evidence type="ECO:0000256" key="5">
    <source>
        <dbReference type="SAM" id="MobiDB-lite"/>
    </source>
</evidence>
<name>L9L808_TUPCH</name>
<dbReference type="FunCoup" id="L9L808">
    <property type="interactions" value="121"/>
</dbReference>
<dbReference type="EMBL" id="KB320483">
    <property type="protein sequence ID" value="ELW70794.1"/>
    <property type="molecule type" value="Genomic_DNA"/>
</dbReference>
<dbReference type="SUPFAM" id="SSF49695">
    <property type="entry name" value="gamma-Crystallin-like"/>
    <property type="match status" value="2"/>
</dbReference>
<keyword evidence="8" id="KW-1185">Reference proteome</keyword>
<evidence type="ECO:0000256" key="1">
    <source>
        <dbReference type="ARBA" id="ARBA00003689"/>
    </source>
</evidence>
<feature type="region of interest" description="Disordered" evidence="5">
    <location>
        <begin position="1"/>
        <end position="29"/>
    </location>
</feature>
<sequence>MGPKPTMSPVDHDSREKKREHERKFPCSPAGPFCAVPANAAPSCYIAPLRRRPTRSTPPSAQPAMGKITFYEDRGFQGRYYECSSDHSNLQPYFSRCNSVRVDSGCWMLYEQPNYSGCQYFLRRGEYPDYQQWMGLSDSVRSCRLIPHDRFHFSEIHSLHVLEGSWVLYELPNYRGRQYLLRPGEYRRYHDWGASSSHRIRIYEREDYRGQMVELTEDCSSLQDRFHFSEIHSFNVLEGSWVLYELPNYRGRQYLLRPGDYRRYHDWGAMSARAGSLRRAVDFY</sequence>
<dbReference type="PANTHER" id="PTHR11818:SF119">
    <property type="entry name" value="GAMMA-CRYSTALLIN D"/>
    <property type="match status" value="1"/>
</dbReference>
<keyword evidence="4" id="KW-0677">Repeat</keyword>
<dbReference type="Gene3D" id="2.60.20.10">
    <property type="entry name" value="Crystallins"/>
    <property type="match status" value="3"/>
</dbReference>
<dbReference type="PRINTS" id="PR01367">
    <property type="entry name" value="BGCRYSTALLIN"/>
</dbReference>
<reference evidence="8" key="1">
    <citation type="submission" date="2012-07" db="EMBL/GenBank/DDBJ databases">
        <title>Genome of the Chinese tree shrew, a rising model animal genetically related to primates.</title>
        <authorList>
            <person name="Zhang G."/>
            <person name="Fan Y."/>
            <person name="Yao Y."/>
            <person name="Huang Z."/>
        </authorList>
    </citation>
    <scope>NUCLEOTIDE SEQUENCE [LARGE SCALE GENOMIC DNA]</scope>
</reference>
<evidence type="ECO:0000256" key="4">
    <source>
        <dbReference type="ARBA" id="ARBA00022737"/>
    </source>
</evidence>
<dbReference type="PANTHER" id="PTHR11818">
    <property type="entry name" value="BETA/GAMMA CRYSTALLIN"/>
    <property type="match status" value="1"/>
</dbReference>
<dbReference type="Pfam" id="PF00030">
    <property type="entry name" value="Crystall"/>
    <property type="match status" value="3"/>
</dbReference>
<evidence type="ECO:0000313" key="7">
    <source>
        <dbReference type="EMBL" id="ELW70794.1"/>
    </source>
</evidence>
<dbReference type="FunFam" id="2.60.20.10:FF:000003">
    <property type="entry name" value="Crystallin gamma S"/>
    <property type="match status" value="1"/>
</dbReference>
<dbReference type="Proteomes" id="UP000011518">
    <property type="component" value="Unassembled WGS sequence"/>
</dbReference>
<comment type="similarity">
    <text evidence="2">Belongs to the beta/gamma-crystallin family.</text>
</comment>